<evidence type="ECO:0000313" key="3">
    <source>
        <dbReference type="Proteomes" id="UP000004664"/>
    </source>
</evidence>
<proteinExistence type="predicted"/>
<feature type="transmembrane region" description="Helical" evidence="1">
    <location>
        <begin position="67"/>
        <end position="87"/>
    </location>
</feature>
<keyword evidence="1" id="KW-0472">Membrane</keyword>
<dbReference type="eggNOG" id="COG1196">
    <property type="taxonomic scope" value="Bacteria"/>
</dbReference>
<keyword evidence="3" id="KW-1185">Reference proteome</keyword>
<protein>
    <recommendedName>
        <fullName evidence="4">Transmembrane protein</fullName>
    </recommendedName>
</protein>
<gene>
    <name evidence="2" type="ORF">Mettu_0552</name>
</gene>
<feature type="transmembrane region" description="Helical" evidence="1">
    <location>
        <begin position="290"/>
        <end position="313"/>
    </location>
</feature>
<evidence type="ECO:0000256" key="1">
    <source>
        <dbReference type="SAM" id="Phobius"/>
    </source>
</evidence>
<reference evidence="2 3" key="1">
    <citation type="submission" date="2011-06" db="EMBL/GenBank/DDBJ databases">
        <title>Genomic sequence of Methylobacter tundripaludum SV96.</title>
        <authorList>
            <consortium name="US DOE Joint Genome Institute"/>
            <person name="Lucas S."/>
            <person name="Han J."/>
            <person name="Lapidus A."/>
            <person name="Cheng J.-F."/>
            <person name="Goodwin L."/>
            <person name="Pitluck S."/>
            <person name="Held B."/>
            <person name="Detter J.C."/>
            <person name="Han C."/>
            <person name="Tapia R."/>
            <person name="Land M."/>
            <person name="Hauser L."/>
            <person name="Kyrpides N."/>
            <person name="Ivanova N."/>
            <person name="Ovchinnikova G."/>
            <person name="Pagani I."/>
            <person name="Klotz M.G."/>
            <person name="Dispirito A.A."/>
            <person name="Murrell J.C."/>
            <person name="Dunfield P."/>
            <person name="Kalyuzhnaya M.G."/>
            <person name="Svenning M."/>
            <person name="Trotsenko Y.A."/>
            <person name="Stein L.Y."/>
            <person name="Woyke T."/>
        </authorList>
    </citation>
    <scope>NUCLEOTIDE SEQUENCE [LARGE SCALE GENOMIC DNA]</scope>
    <source>
        <strain evidence="3">ATCC BAA-1195 / DSM 17260 / SV96</strain>
    </source>
</reference>
<keyword evidence="1" id="KW-1133">Transmembrane helix</keyword>
<dbReference type="EMBL" id="JH109152">
    <property type="protein sequence ID" value="EGW21769.1"/>
    <property type="molecule type" value="Genomic_DNA"/>
</dbReference>
<dbReference type="AlphaFoldDB" id="G3IVN2"/>
<feature type="transmembrane region" description="Helical" evidence="1">
    <location>
        <begin position="124"/>
        <end position="146"/>
    </location>
</feature>
<dbReference type="STRING" id="697282.Mettu_0552"/>
<accession>G3IVN2</accession>
<evidence type="ECO:0008006" key="4">
    <source>
        <dbReference type="Google" id="ProtNLM"/>
    </source>
</evidence>
<sequence>MTYPNNSVVNEFGGERTLSGVYPESMHANASAVSWSAIFAGAAATAALALILLMLGTGLGLSSVSPWAYSGVSATTFGVSSILWLTFTQLVASGMGGYLAGRLRTKWVSVHTDEVYFRDTAHGFLAWAVAALATAALLTSVIGSIVSGGIQAGGVATTAATATTSGMAGGSEMAKWEPMKYFVDSLFRKDVNVSVTVLTPDESGGMSSVISEPSAAVYRTEVARIFMNSIHTGPLPAEDLRYVGQVVAQRTGLTQLDAEKRVVDTYARIQAKLSEAETAAKEAADSARKAFVYASLWLFISLLIGAFVASFAATYGGRQRDM</sequence>
<dbReference type="OrthoDB" id="7032238at2"/>
<dbReference type="RefSeq" id="WP_006889744.1">
    <property type="nucleotide sequence ID" value="NZ_JH109152.1"/>
</dbReference>
<dbReference type="Proteomes" id="UP000004664">
    <property type="component" value="Unassembled WGS sequence"/>
</dbReference>
<evidence type="ECO:0000313" key="2">
    <source>
        <dbReference type="EMBL" id="EGW21769.1"/>
    </source>
</evidence>
<name>G3IVN2_METTV</name>
<keyword evidence="1" id="KW-0812">Transmembrane</keyword>
<dbReference type="HOGENOM" id="CLU_063844_1_0_6"/>
<feature type="transmembrane region" description="Helical" evidence="1">
    <location>
        <begin position="32"/>
        <end position="55"/>
    </location>
</feature>
<organism evidence="2 3">
    <name type="scientific">Methylobacter tundripaludum (strain ATCC BAA-1195 / DSM 17260 / SV96)</name>
    <dbReference type="NCBI Taxonomy" id="697282"/>
    <lineage>
        <taxon>Bacteria</taxon>
        <taxon>Pseudomonadati</taxon>
        <taxon>Pseudomonadota</taxon>
        <taxon>Gammaproteobacteria</taxon>
        <taxon>Methylococcales</taxon>
        <taxon>Methylococcaceae</taxon>
        <taxon>Methylobacter</taxon>
    </lineage>
</organism>